<sequence length="84" mass="9737">MRSVRASSPSPPPPRRRRRLRRQRSPLPLVAGGCEEPARSQSPRRRPTVDRGTLEYGALPTLQVRRRQRRQFKEEGAESFCTQK</sequence>
<reference evidence="1" key="1">
    <citation type="submission" date="2023-05" db="EMBL/GenBank/DDBJ databases">
        <authorList>
            <consortium name="ELIXIR-Norway"/>
        </authorList>
    </citation>
    <scope>NUCLEOTIDE SEQUENCE</scope>
</reference>
<gene>
    <name evidence="1" type="ORF">MRATA1EN3_LOCUS10250</name>
</gene>
<evidence type="ECO:0000313" key="2">
    <source>
        <dbReference type="Proteomes" id="UP001162501"/>
    </source>
</evidence>
<dbReference type="EMBL" id="OX596086">
    <property type="protein sequence ID" value="CAI9699037.1"/>
    <property type="molecule type" value="Genomic_DNA"/>
</dbReference>
<proteinExistence type="predicted"/>
<name>A0ACB0EEC7_RANTA</name>
<dbReference type="Proteomes" id="UP001162501">
    <property type="component" value="Chromosome 2"/>
</dbReference>
<accession>A0ACB0EEC7</accession>
<protein>
    <submittedName>
        <fullName evidence="1">Uncharacterized protein</fullName>
    </submittedName>
</protein>
<evidence type="ECO:0000313" key="1">
    <source>
        <dbReference type="EMBL" id="CAI9699037.1"/>
    </source>
</evidence>
<organism evidence="1 2">
    <name type="scientific">Rangifer tarandus platyrhynchus</name>
    <name type="common">Svalbard reindeer</name>
    <dbReference type="NCBI Taxonomy" id="3082113"/>
    <lineage>
        <taxon>Eukaryota</taxon>
        <taxon>Metazoa</taxon>
        <taxon>Chordata</taxon>
        <taxon>Craniata</taxon>
        <taxon>Vertebrata</taxon>
        <taxon>Euteleostomi</taxon>
        <taxon>Mammalia</taxon>
        <taxon>Eutheria</taxon>
        <taxon>Laurasiatheria</taxon>
        <taxon>Artiodactyla</taxon>
        <taxon>Ruminantia</taxon>
        <taxon>Pecora</taxon>
        <taxon>Cervidae</taxon>
        <taxon>Odocoileinae</taxon>
        <taxon>Rangifer</taxon>
    </lineage>
</organism>